<proteinExistence type="predicted"/>
<dbReference type="InterPro" id="IPR003329">
    <property type="entry name" value="Cytidylyl_trans"/>
</dbReference>
<keyword evidence="1" id="KW-0808">Transferase</keyword>
<dbReference type="RefSeq" id="WP_208925904.1">
    <property type="nucleotide sequence ID" value="NZ_LK996017.1"/>
</dbReference>
<dbReference type="PANTHER" id="PTHR42866:SF1">
    <property type="entry name" value="SPORE COAT POLYSACCHARIDE BIOSYNTHESIS PROTEIN SPSF"/>
    <property type="match status" value="1"/>
</dbReference>
<sequence length="245" mass="28668">MRTGIIVQARMTSTRLPGKVLMPVLGKPLLEYQIERLRRVGNSQEIIVATTTNVTDQPIVDLCRRLEVKMFRGPEEDVLTRYYEAAEENALDIVVRITSDCPLIDPNVVERVITFFLEYAGNYDYVSNSLQGTYPQGMDTEVFSYKALSEAYREAARQMEREHVTPFFYLNPRRYCLGNVMYKEDQSRHRWTVDTLEDFKLVAKIIEYFYPLNPCFTLEDILKLLNKNPDWFAINAHIKQKKLFD</sequence>
<evidence type="ECO:0000313" key="1">
    <source>
        <dbReference type="EMBL" id="CDX03136.1"/>
    </source>
</evidence>
<gene>
    <name evidence="1" type="ORF">DPCES_3249</name>
</gene>
<reference evidence="1" key="1">
    <citation type="submission" date="2014-07" db="EMBL/GenBank/DDBJ databases">
        <authorList>
            <person name="Hornung V.Bastian."/>
        </authorList>
    </citation>
    <scope>NUCLEOTIDE SEQUENCE</scope>
    <source>
        <strain evidence="1">PCE-S</strain>
    </source>
</reference>
<dbReference type="Gene3D" id="3.90.550.10">
    <property type="entry name" value="Spore Coat Polysaccharide Biosynthesis Protein SpsA, Chain A"/>
    <property type="match status" value="1"/>
</dbReference>
<dbReference type="GO" id="GO:0005829">
    <property type="term" value="C:cytosol"/>
    <property type="evidence" value="ECO:0007669"/>
    <property type="project" value="TreeGrafter"/>
</dbReference>
<dbReference type="PATRIC" id="fig|49338.4.peg.3499"/>
<name>A0A098B5J7_DESHA</name>
<dbReference type="SUPFAM" id="SSF53448">
    <property type="entry name" value="Nucleotide-diphospho-sugar transferases"/>
    <property type="match status" value="1"/>
</dbReference>
<dbReference type="InterPro" id="IPR029044">
    <property type="entry name" value="Nucleotide-diphossugar_trans"/>
</dbReference>
<dbReference type="PANTHER" id="PTHR42866">
    <property type="entry name" value="3-DEOXY-MANNO-OCTULOSONATE CYTIDYLYLTRANSFERASE"/>
    <property type="match status" value="1"/>
</dbReference>
<keyword evidence="1" id="KW-0548">Nucleotidyltransferase</keyword>
<organism evidence="1">
    <name type="scientific">Desulfitobacterium hafniense</name>
    <name type="common">Desulfitobacterium frappieri</name>
    <dbReference type="NCBI Taxonomy" id="49338"/>
    <lineage>
        <taxon>Bacteria</taxon>
        <taxon>Bacillati</taxon>
        <taxon>Bacillota</taxon>
        <taxon>Clostridia</taxon>
        <taxon>Eubacteriales</taxon>
        <taxon>Desulfitobacteriaceae</taxon>
        <taxon>Desulfitobacterium</taxon>
    </lineage>
</organism>
<dbReference type="GO" id="GO:0008690">
    <property type="term" value="F:3-deoxy-manno-octulosonate cytidylyltransferase activity"/>
    <property type="evidence" value="ECO:0007669"/>
    <property type="project" value="UniProtKB-EC"/>
</dbReference>
<dbReference type="EC" id="2.7.7.38" evidence="1"/>
<dbReference type="EMBL" id="LK996017">
    <property type="protein sequence ID" value="CDX03136.1"/>
    <property type="molecule type" value="Genomic_DNA"/>
</dbReference>
<dbReference type="AlphaFoldDB" id="A0A098B5J7"/>
<dbReference type="Pfam" id="PF02348">
    <property type="entry name" value="CTP_transf_3"/>
    <property type="match status" value="1"/>
</dbReference>
<dbReference type="CDD" id="cd02518">
    <property type="entry name" value="GT2_SpsF"/>
    <property type="match status" value="1"/>
</dbReference>
<protein>
    <submittedName>
        <fullName evidence="1">Spore coat polysaccharide biosynthesis protein F, CMP-KDO synthetase</fullName>
        <ecNumber evidence="1">2.7.7.38</ecNumber>
    </submittedName>
</protein>
<accession>A0A098B5J7</accession>